<organism evidence="1 2">
    <name type="scientific">Panagrolaimus sp. PS1159</name>
    <dbReference type="NCBI Taxonomy" id="55785"/>
    <lineage>
        <taxon>Eukaryota</taxon>
        <taxon>Metazoa</taxon>
        <taxon>Ecdysozoa</taxon>
        <taxon>Nematoda</taxon>
        <taxon>Chromadorea</taxon>
        <taxon>Rhabditida</taxon>
        <taxon>Tylenchina</taxon>
        <taxon>Panagrolaimomorpha</taxon>
        <taxon>Panagrolaimoidea</taxon>
        <taxon>Panagrolaimidae</taxon>
        <taxon>Panagrolaimus</taxon>
    </lineage>
</organism>
<evidence type="ECO:0000313" key="1">
    <source>
        <dbReference type="Proteomes" id="UP000887580"/>
    </source>
</evidence>
<dbReference type="WBParaSite" id="PS1159_v2.g1814.t1">
    <property type="protein sequence ID" value="PS1159_v2.g1814.t1"/>
    <property type="gene ID" value="PS1159_v2.g1814"/>
</dbReference>
<evidence type="ECO:0000313" key="2">
    <source>
        <dbReference type="WBParaSite" id="PS1159_v2.g1814.t1"/>
    </source>
</evidence>
<sequence>TAIAATLPSATQFVSTISVSNVLEAITEATNLQVSLLTLLPMILLAVSKLIFKTTMAVTSSLCMIRRQSASVCVPSLDASNDL</sequence>
<name>A0AC35FLV2_9BILA</name>
<protein>
    <submittedName>
        <fullName evidence="2">Ice-structuring protein</fullName>
    </submittedName>
</protein>
<accession>A0AC35FLV2</accession>
<dbReference type="Proteomes" id="UP000887580">
    <property type="component" value="Unplaced"/>
</dbReference>
<reference evidence="2" key="1">
    <citation type="submission" date="2022-11" db="UniProtKB">
        <authorList>
            <consortium name="WormBaseParasite"/>
        </authorList>
    </citation>
    <scope>IDENTIFICATION</scope>
</reference>
<proteinExistence type="predicted"/>